<evidence type="ECO:0000313" key="3">
    <source>
        <dbReference type="Proteomes" id="UP000199208"/>
    </source>
</evidence>
<evidence type="ECO:0000313" key="2">
    <source>
        <dbReference type="EMBL" id="SCZ78113.1"/>
    </source>
</evidence>
<dbReference type="AlphaFoldDB" id="A0A1G5RVN2"/>
<sequence>MMMKKKRIILFLFLLIVLTAPFTINRYVTLSTTQRILPQEEVTGFQADCILVLGAGITPDGRPSYMLRDRLDKGIELYEAGAAPKLLLSGDNGQERYDEVNAMKQYVLEHGIPKEDVFLDHAGFSTYESVYRAKAIFQVERAIIVTQKYHLYRALFIAKQLGLETIGISTLERRYAGQWGRDVREFLARNKDFFQTLYKPEPTFLGEVIPISGDGRLSHD</sequence>
<protein>
    <submittedName>
        <fullName evidence="2">Protein SanA, affects membrane permeability for vancomycin</fullName>
    </submittedName>
</protein>
<dbReference type="Gene3D" id="3.40.50.620">
    <property type="entry name" value="HUPs"/>
    <property type="match status" value="1"/>
</dbReference>
<organism evidence="2 3">
    <name type="scientific">Acidaminobacter hydrogenoformans DSM 2784</name>
    <dbReference type="NCBI Taxonomy" id="1120920"/>
    <lineage>
        <taxon>Bacteria</taxon>
        <taxon>Bacillati</taxon>
        <taxon>Bacillota</taxon>
        <taxon>Clostridia</taxon>
        <taxon>Peptostreptococcales</taxon>
        <taxon>Acidaminobacteraceae</taxon>
        <taxon>Acidaminobacter</taxon>
    </lineage>
</organism>
<proteinExistence type="predicted"/>
<dbReference type="CDD" id="cd06259">
    <property type="entry name" value="YdcF-like"/>
    <property type="match status" value="1"/>
</dbReference>
<accession>A0A1G5RVN2</accession>
<dbReference type="STRING" id="1120920.SAMN03080599_01072"/>
<dbReference type="PANTHER" id="PTHR30336:SF6">
    <property type="entry name" value="INTEGRAL MEMBRANE PROTEIN"/>
    <property type="match status" value="1"/>
</dbReference>
<dbReference type="GO" id="GO:0005886">
    <property type="term" value="C:plasma membrane"/>
    <property type="evidence" value="ECO:0007669"/>
    <property type="project" value="TreeGrafter"/>
</dbReference>
<dbReference type="InterPro" id="IPR003848">
    <property type="entry name" value="DUF218"/>
</dbReference>
<evidence type="ECO:0000259" key="1">
    <source>
        <dbReference type="Pfam" id="PF02698"/>
    </source>
</evidence>
<feature type="domain" description="DUF218" evidence="1">
    <location>
        <begin position="48"/>
        <end position="185"/>
    </location>
</feature>
<dbReference type="Pfam" id="PF02698">
    <property type="entry name" value="DUF218"/>
    <property type="match status" value="1"/>
</dbReference>
<dbReference type="InterPro" id="IPR014729">
    <property type="entry name" value="Rossmann-like_a/b/a_fold"/>
</dbReference>
<dbReference type="PANTHER" id="PTHR30336">
    <property type="entry name" value="INNER MEMBRANE PROTEIN, PROBABLE PERMEASE"/>
    <property type="match status" value="1"/>
</dbReference>
<gene>
    <name evidence="2" type="ORF">SAMN03080599_01072</name>
</gene>
<keyword evidence="3" id="KW-1185">Reference proteome</keyword>
<reference evidence="2 3" key="1">
    <citation type="submission" date="2016-10" db="EMBL/GenBank/DDBJ databases">
        <authorList>
            <person name="de Groot N.N."/>
        </authorList>
    </citation>
    <scope>NUCLEOTIDE SEQUENCE [LARGE SCALE GENOMIC DNA]</scope>
    <source>
        <strain evidence="2 3">DSM 2784</strain>
    </source>
</reference>
<dbReference type="Proteomes" id="UP000199208">
    <property type="component" value="Unassembled WGS sequence"/>
</dbReference>
<dbReference type="InterPro" id="IPR051599">
    <property type="entry name" value="Cell_Envelope_Assoc"/>
</dbReference>
<name>A0A1G5RVN2_9FIRM</name>
<dbReference type="EMBL" id="FMWL01000004">
    <property type="protein sequence ID" value="SCZ78113.1"/>
    <property type="molecule type" value="Genomic_DNA"/>
</dbReference>